<evidence type="ECO:0000313" key="1">
    <source>
        <dbReference type="EMBL" id="KAA6339241.1"/>
    </source>
</evidence>
<reference evidence="1" key="1">
    <citation type="submission" date="2019-03" db="EMBL/GenBank/DDBJ databases">
        <title>Single cell metagenomics reveals metabolic interactions within the superorganism composed of flagellate Streblomastix strix and complex community of Bacteroidetes bacteria on its surface.</title>
        <authorList>
            <person name="Treitli S.C."/>
            <person name="Kolisko M."/>
            <person name="Husnik F."/>
            <person name="Keeling P."/>
            <person name="Hampl V."/>
        </authorList>
    </citation>
    <scope>NUCLEOTIDE SEQUENCE</scope>
    <source>
        <strain evidence="1">STM</strain>
    </source>
</reference>
<dbReference type="EMBL" id="SNRY01000552">
    <property type="protein sequence ID" value="KAA6339241.1"/>
    <property type="molecule type" value="Genomic_DNA"/>
</dbReference>
<name>A0A5J4S1Z3_9ZZZZ</name>
<feature type="non-terminal residue" evidence="1">
    <location>
        <position position="106"/>
    </location>
</feature>
<gene>
    <name evidence="1" type="ORF">EZS27_012803</name>
</gene>
<accession>A0A5J4S1Z3</accession>
<organism evidence="1">
    <name type="scientific">termite gut metagenome</name>
    <dbReference type="NCBI Taxonomy" id="433724"/>
    <lineage>
        <taxon>unclassified sequences</taxon>
        <taxon>metagenomes</taxon>
        <taxon>organismal metagenomes</taxon>
    </lineage>
</organism>
<protein>
    <submittedName>
        <fullName evidence="1">Uncharacterized protein</fullName>
    </submittedName>
</protein>
<dbReference type="AlphaFoldDB" id="A0A5J4S1Z3"/>
<comment type="caution">
    <text evidence="1">The sequence shown here is derived from an EMBL/GenBank/DDBJ whole genome shotgun (WGS) entry which is preliminary data.</text>
</comment>
<sequence>MKARVVFACLVCVCLLPVACHSRKSSRLFTEREGISNPIQYAEGFSITHTNDYTQITVFNPWKGGEVYDSYYLVKDEKTVVPSDGHKVIIPLKSLMVNSATHLGFL</sequence>
<proteinExistence type="predicted"/>